<accession>A0A4C1TLM7</accession>
<protein>
    <submittedName>
        <fullName evidence="1">Uncharacterized protein</fullName>
    </submittedName>
</protein>
<organism evidence="1 2">
    <name type="scientific">Eumeta variegata</name>
    <name type="common">Bagworm moth</name>
    <name type="synonym">Eumeta japonica</name>
    <dbReference type="NCBI Taxonomy" id="151549"/>
    <lineage>
        <taxon>Eukaryota</taxon>
        <taxon>Metazoa</taxon>
        <taxon>Ecdysozoa</taxon>
        <taxon>Arthropoda</taxon>
        <taxon>Hexapoda</taxon>
        <taxon>Insecta</taxon>
        <taxon>Pterygota</taxon>
        <taxon>Neoptera</taxon>
        <taxon>Endopterygota</taxon>
        <taxon>Lepidoptera</taxon>
        <taxon>Glossata</taxon>
        <taxon>Ditrysia</taxon>
        <taxon>Tineoidea</taxon>
        <taxon>Psychidae</taxon>
        <taxon>Oiketicinae</taxon>
        <taxon>Eumeta</taxon>
    </lineage>
</organism>
<keyword evidence="2" id="KW-1185">Reference proteome</keyword>
<reference evidence="1 2" key="1">
    <citation type="journal article" date="2019" name="Commun. Biol.">
        <title>The bagworm genome reveals a unique fibroin gene that provides high tensile strength.</title>
        <authorList>
            <person name="Kono N."/>
            <person name="Nakamura H."/>
            <person name="Ohtoshi R."/>
            <person name="Tomita M."/>
            <person name="Numata K."/>
            <person name="Arakawa K."/>
        </authorList>
    </citation>
    <scope>NUCLEOTIDE SEQUENCE [LARGE SCALE GENOMIC DNA]</scope>
</reference>
<comment type="caution">
    <text evidence="1">The sequence shown here is derived from an EMBL/GenBank/DDBJ whole genome shotgun (WGS) entry which is preliminary data.</text>
</comment>
<dbReference type="OrthoDB" id="412981at2759"/>
<evidence type="ECO:0000313" key="2">
    <source>
        <dbReference type="Proteomes" id="UP000299102"/>
    </source>
</evidence>
<sequence>MLFAQNCSTNVSRSSRNIVHRMIAGAGWYVKNDVIARDLRVETIEEFVRMLARRTFNRADARPYPSLHNLAPHYDRPTKGYQLPQDLVSKSPNEEKVLTPAPAPAAGCRRLATTTTPTHMNIKLHGQVSLIKMYATHMCNGCIIYKMQLDWSIRHSCTPTVTYEAWLKYRSFNRLKTLSIICPPHRKKSVLRSL</sequence>
<dbReference type="Proteomes" id="UP000299102">
    <property type="component" value="Unassembled WGS sequence"/>
</dbReference>
<dbReference type="EMBL" id="BGZK01000069">
    <property type="protein sequence ID" value="GBP15116.1"/>
    <property type="molecule type" value="Genomic_DNA"/>
</dbReference>
<gene>
    <name evidence="1" type="ORF">EVAR_11418_1</name>
</gene>
<proteinExistence type="predicted"/>
<name>A0A4C1TLM7_EUMVA</name>
<dbReference type="AlphaFoldDB" id="A0A4C1TLM7"/>
<evidence type="ECO:0000313" key="1">
    <source>
        <dbReference type="EMBL" id="GBP15116.1"/>
    </source>
</evidence>